<protein>
    <recommendedName>
        <fullName evidence="1">Putative membrane protein insertion efficiency factor</fullName>
    </recommendedName>
</protein>
<dbReference type="InterPro" id="IPR002696">
    <property type="entry name" value="Membr_insert_effic_factor_YidD"/>
</dbReference>
<keyword evidence="1" id="KW-0997">Cell inner membrane</keyword>
<dbReference type="Pfam" id="PF01809">
    <property type="entry name" value="YidD"/>
    <property type="match status" value="1"/>
</dbReference>
<reference evidence="3" key="1">
    <citation type="submission" date="2011-04" db="EMBL/GenBank/DDBJ databases">
        <title>The complete genome of Spirochaeta coccoides DSM 17374.</title>
        <authorList>
            <person name="Lucas S."/>
            <person name="Copeland A."/>
            <person name="Lapidus A."/>
            <person name="Bruce D."/>
            <person name="Goodwin L."/>
            <person name="Pitluck S."/>
            <person name="Peters L."/>
            <person name="Kyrpides N."/>
            <person name="Mavromatis K."/>
            <person name="Pagani I."/>
            <person name="Ivanova N."/>
            <person name="Ovchinnikova G."/>
            <person name="Lu M."/>
            <person name="Detter J.C."/>
            <person name="Tapia R."/>
            <person name="Han C."/>
            <person name="Land M."/>
            <person name="Hauser L."/>
            <person name="Markowitz V."/>
            <person name="Cheng J.-F."/>
            <person name="Hugenholtz P."/>
            <person name="Woyke T."/>
            <person name="Wu D."/>
            <person name="Spring S."/>
            <person name="Schroeder M."/>
            <person name="Brambilla E."/>
            <person name="Klenk H.-P."/>
            <person name="Eisen J.A."/>
        </authorList>
    </citation>
    <scope>NUCLEOTIDE SEQUENCE [LARGE SCALE GENOMIC DNA]</scope>
    <source>
        <strain evidence="3">ATCC BAA-1237 / DSM 17374 / SPN1</strain>
    </source>
</reference>
<accession>F4GIQ6</accession>
<evidence type="ECO:0000313" key="3">
    <source>
        <dbReference type="Proteomes" id="UP000007939"/>
    </source>
</evidence>
<proteinExistence type="inferred from homology"/>
<dbReference type="EMBL" id="CP002659">
    <property type="protein sequence ID" value="AEC02190.1"/>
    <property type="molecule type" value="Genomic_DNA"/>
</dbReference>
<comment type="function">
    <text evidence="1">Could be involved in insertion of integral membrane proteins into the membrane.</text>
</comment>
<gene>
    <name evidence="2" type="ordered locus">Spico_0966</name>
</gene>
<dbReference type="eggNOG" id="COG0759">
    <property type="taxonomic scope" value="Bacteria"/>
</dbReference>
<reference evidence="2 3" key="2">
    <citation type="journal article" date="2012" name="Stand. Genomic Sci.">
        <title>Complete genome sequence of the termite hindgut bacterium Spirochaeta coccoides type strain (SPN1(T)), reclassification in the genus Sphaerochaeta as Sphaerochaeta coccoides comb. nov. and emendations of the family Spirochaetaceae and the genus Sphaerochaeta.</title>
        <authorList>
            <person name="Abt B."/>
            <person name="Han C."/>
            <person name="Scheuner C."/>
            <person name="Lu M."/>
            <person name="Lapidus A."/>
            <person name="Nolan M."/>
            <person name="Lucas S."/>
            <person name="Hammon N."/>
            <person name="Deshpande S."/>
            <person name="Cheng J.F."/>
            <person name="Tapia R."/>
            <person name="Goodwin L.A."/>
            <person name="Pitluck S."/>
            <person name="Liolios K."/>
            <person name="Pagani I."/>
            <person name="Ivanova N."/>
            <person name="Mavromatis K."/>
            <person name="Mikhailova N."/>
            <person name="Huntemann M."/>
            <person name="Pati A."/>
            <person name="Chen A."/>
            <person name="Palaniappan K."/>
            <person name="Land M."/>
            <person name="Hauser L."/>
            <person name="Brambilla E.M."/>
            <person name="Rohde M."/>
            <person name="Spring S."/>
            <person name="Gronow S."/>
            <person name="Goker M."/>
            <person name="Woyke T."/>
            <person name="Bristow J."/>
            <person name="Eisen J.A."/>
            <person name="Markowitz V."/>
            <person name="Hugenholtz P."/>
            <person name="Kyrpides N.C."/>
            <person name="Klenk H.P."/>
            <person name="Detter J.C."/>
        </authorList>
    </citation>
    <scope>NUCLEOTIDE SEQUENCE [LARGE SCALE GENOMIC DNA]</scope>
    <source>
        <strain evidence="3">ATCC BAA-1237 / DSM 17374 / SPN1</strain>
    </source>
</reference>
<sequence length="145" mass="16510">MPGSTYCTFQRLQMHSNTLPNASACAILYDMTQDPIPAKHPLRRLATMPFRFYRKYISPALPDACLYHPSCSAYMIQAVETHGIIRGLILGSSRILRCNRFFMGGADPVPDKFSWESLSFGWKAYRRPLRQKRKPEEPTNPGSTP</sequence>
<dbReference type="Proteomes" id="UP000007939">
    <property type="component" value="Chromosome"/>
</dbReference>
<name>F4GIQ6_PARC1</name>
<dbReference type="STRING" id="760011.Spico_0966"/>
<evidence type="ECO:0000256" key="1">
    <source>
        <dbReference type="HAMAP-Rule" id="MF_00386"/>
    </source>
</evidence>
<dbReference type="HAMAP" id="MF_00386">
    <property type="entry name" value="UPF0161_YidD"/>
    <property type="match status" value="1"/>
</dbReference>
<keyword evidence="1" id="KW-1003">Cell membrane</keyword>
<keyword evidence="3" id="KW-1185">Reference proteome</keyword>
<organism evidence="2 3">
    <name type="scientific">Parasphaerochaeta coccoides (strain ATCC BAA-1237 / DSM 17374 / SPN1)</name>
    <name type="common">Sphaerochaeta coccoides</name>
    <dbReference type="NCBI Taxonomy" id="760011"/>
    <lineage>
        <taxon>Bacteria</taxon>
        <taxon>Pseudomonadati</taxon>
        <taxon>Spirochaetota</taxon>
        <taxon>Spirochaetia</taxon>
        <taxon>Spirochaetales</taxon>
        <taxon>Sphaerochaetaceae</taxon>
        <taxon>Parasphaerochaeta</taxon>
    </lineage>
</organism>
<dbReference type="KEGG" id="scc:Spico_0966"/>
<comment type="similarity">
    <text evidence="1">Belongs to the UPF0161 family.</text>
</comment>
<dbReference type="AlphaFoldDB" id="F4GIQ6"/>
<dbReference type="SMART" id="SM01234">
    <property type="entry name" value="Haemolytic"/>
    <property type="match status" value="1"/>
</dbReference>
<evidence type="ECO:0000313" key="2">
    <source>
        <dbReference type="EMBL" id="AEC02190.1"/>
    </source>
</evidence>
<comment type="subcellular location">
    <subcellularLocation>
        <location evidence="1">Cell inner membrane</location>
        <topology evidence="1">Peripheral membrane protein</topology>
        <orientation evidence="1">Cytoplasmic side</orientation>
    </subcellularLocation>
</comment>
<dbReference type="GO" id="GO:0005886">
    <property type="term" value="C:plasma membrane"/>
    <property type="evidence" value="ECO:0007669"/>
    <property type="project" value="UniProtKB-SubCell"/>
</dbReference>
<dbReference type="PANTHER" id="PTHR33383:SF1">
    <property type="entry name" value="MEMBRANE PROTEIN INSERTION EFFICIENCY FACTOR-RELATED"/>
    <property type="match status" value="1"/>
</dbReference>
<keyword evidence="1" id="KW-0472">Membrane</keyword>
<dbReference type="NCBIfam" id="TIGR00278">
    <property type="entry name" value="membrane protein insertion efficiency factor YidD"/>
    <property type="match status" value="1"/>
</dbReference>
<dbReference type="RefSeq" id="WP_013739585.1">
    <property type="nucleotide sequence ID" value="NC_015436.1"/>
</dbReference>
<dbReference type="HOGENOM" id="CLU_1785642_0_0_12"/>
<dbReference type="PANTHER" id="PTHR33383">
    <property type="entry name" value="MEMBRANE PROTEIN INSERTION EFFICIENCY FACTOR-RELATED"/>
    <property type="match status" value="1"/>
</dbReference>